<organism evidence="2 3">
    <name type="scientific">Candidatus Collierbacteria bacterium CG22_combo_CG10-13_8_21_14_all_43_12</name>
    <dbReference type="NCBI Taxonomy" id="1974537"/>
    <lineage>
        <taxon>Bacteria</taxon>
        <taxon>Candidatus Collieribacteriota</taxon>
    </lineage>
</organism>
<gene>
    <name evidence="2" type="ORF">COW83_04665</name>
</gene>
<dbReference type="EMBL" id="PCTR01000137">
    <property type="protein sequence ID" value="PIP85345.1"/>
    <property type="molecule type" value="Genomic_DNA"/>
</dbReference>
<dbReference type="AlphaFoldDB" id="A0A2H0DT51"/>
<evidence type="ECO:0000259" key="1">
    <source>
        <dbReference type="Pfam" id="PF13274"/>
    </source>
</evidence>
<dbReference type="Proteomes" id="UP000231136">
    <property type="component" value="Unassembled WGS sequence"/>
</dbReference>
<protein>
    <recommendedName>
        <fullName evidence="1">Antitoxin SocA-like Panacea domain-containing protein</fullName>
    </recommendedName>
</protein>
<sequence>MIKMNTMKLDKGKYEAAVLYFIKNCNSHLGKVKLNKLLYYLDFVSYRDRKKSVTGDTYIHDDYGPVPSNTEEILARLKEEGKIRIDFDPTYKANGKYSFVALSDPNENVLDVYEKKIIDEICSFFSTWSTDEIITQTHLEAPWFYSKPYDIVDYNYSTDIDFFQSATA</sequence>
<comment type="caution">
    <text evidence="2">The sequence shown here is derived from an EMBL/GenBank/DDBJ whole genome shotgun (WGS) entry which is preliminary data.</text>
</comment>
<accession>A0A2H0DT51</accession>
<dbReference type="Pfam" id="PF13274">
    <property type="entry name" value="SocA_Panacea"/>
    <property type="match status" value="1"/>
</dbReference>
<dbReference type="InterPro" id="IPR025272">
    <property type="entry name" value="SocA_Panacea"/>
</dbReference>
<reference evidence="2 3" key="1">
    <citation type="submission" date="2017-09" db="EMBL/GenBank/DDBJ databases">
        <title>Depth-based differentiation of microbial function through sediment-hosted aquifers and enrichment of novel symbionts in the deep terrestrial subsurface.</title>
        <authorList>
            <person name="Probst A.J."/>
            <person name="Ladd B."/>
            <person name="Jarett J.K."/>
            <person name="Geller-Mcgrath D.E."/>
            <person name="Sieber C.M."/>
            <person name="Emerson J.B."/>
            <person name="Anantharaman K."/>
            <person name="Thomas B.C."/>
            <person name="Malmstrom R."/>
            <person name="Stieglmeier M."/>
            <person name="Klingl A."/>
            <person name="Woyke T."/>
            <person name="Ryan C.M."/>
            <person name="Banfield J.F."/>
        </authorList>
    </citation>
    <scope>NUCLEOTIDE SEQUENCE [LARGE SCALE GENOMIC DNA]</scope>
    <source>
        <strain evidence="2">CG22_combo_CG10-13_8_21_14_all_43_12</strain>
    </source>
</reference>
<proteinExistence type="predicted"/>
<name>A0A2H0DT51_9BACT</name>
<feature type="domain" description="Antitoxin SocA-like Panacea" evidence="1">
    <location>
        <begin position="34"/>
        <end position="143"/>
    </location>
</feature>
<evidence type="ECO:0000313" key="2">
    <source>
        <dbReference type="EMBL" id="PIP85345.1"/>
    </source>
</evidence>
<evidence type="ECO:0000313" key="3">
    <source>
        <dbReference type="Proteomes" id="UP000231136"/>
    </source>
</evidence>